<gene>
    <name evidence="2" type="ORF">FDQ92_08025</name>
</gene>
<proteinExistence type="predicted"/>
<dbReference type="Pfam" id="PF14020">
    <property type="entry name" value="DUF4236"/>
    <property type="match status" value="1"/>
</dbReference>
<keyword evidence="3" id="KW-1185">Reference proteome</keyword>
<dbReference type="AlphaFoldDB" id="A0A4P8L2H4"/>
<accession>A0A4P8L2H4</accession>
<dbReference type="OrthoDB" id="983149at2"/>
<evidence type="ECO:0000313" key="2">
    <source>
        <dbReference type="EMBL" id="QCQ22117.1"/>
    </source>
</evidence>
<feature type="domain" description="DUF4236" evidence="1">
    <location>
        <begin position="3"/>
        <end position="32"/>
    </location>
</feature>
<protein>
    <submittedName>
        <fullName evidence="2">DUF4236 domain-containing protein</fullName>
    </submittedName>
</protein>
<dbReference type="InterPro" id="IPR025330">
    <property type="entry name" value="DUF4236"/>
</dbReference>
<organism evidence="2 3">
    <name type="scientific">Desulfoglaeba alkanexedens ALDC</name>
    <dbReference type="NCBI Taxonomy" id="980445"/>
    <lineage>
        <taxon>Bacteria</taxon>
        <taxon>Pseudomonadati</taxon>
        <taxon>Thermodesulfobacteriota</taxon>
        <taxon>Syntrophobacteria</taxon>
        <taxon>Syntrophobacterales</taxon>
        <taxon>Syntrophobacteraceae</taxon>
        <taxon>Desulfoglaeba</taxon>
    </lineage>
</organism>
<evidence type="ECO:0000313" key="3">
    <source>
        <dbReference type="Proteomes" id="UP000298602"/>
    </source>
</evidence>
<dbReference type="KEGG" id="dax:FDQ92_08025"/>
<reference evidence="2 3" key="2">
    <citation type="submission" date="2019-05" db="EMBL/GenBank/DDBJ databases">
        <authorList>
            <person name="Suflita J.M."/>
            <person name="Marks C.R."/>
        </authorList>
    </citation>
    <scope>NUCLEOTIDE SEQUENCE [LARGE SCALE GENOMIC DNA]</scope>
    <source>
        <strain evidence="2 3">ALDC</strain>
    </source>
</reference>
<name>A0A4P8L2H4_9BACT</name>
<evidence type="ECO:0000259" key="1">
    <source>
        <dbReference type="Pfam" id="PF14020"/>
    </source>
</evidence>
<reference evidence="2 3" key="1">
    <citation type="submission" date="2019-05" db="EMBL/GenBank/DDBJ databases">
        <title>The Complete Genome Sequence of the n-alkane-degrading Desulfoglaeba alkanexedens ALDC reveals multiple alkylsuccinate synthase gene clusters.</title>
        <authorList>
            <person name="Callaghan A.V."/>
            <person name="Davidova I.A."/>
            <person name="Duncan K.E."/>
            <person name="Morris B."/>
            <person name="McInerney M.J."/>
        </authorList>
    </citation>
    <scope>NUCLEOTIDE SEQUENCE [LARGE SCALE GENOMIC DNA]</scope>
    <source>
        <strain evidence="2 3">ALDC</strain>
    </source>
</reference>
<dbReference type="Proteomes" id="UP000298602">
    <property type="component" value="Chromosome"/>
</dbReference>
<sequence length="194" mass="21270">MSFRFWRRIRIAPGVTLNLSKSAGSLSFGPLEALVHAEGQHHEGDEDGAKVFLAQAVVVFEVVALVLQGVEGFVFDAPARPADPHQGNGVFQADEDVRDPGKPQKPLGGHLPVLEEVQKKTWRRRSWPHPQRRSAACLCGDRGSFRTHGAPLSPGPLHSDACEVGSWRKERFCRASWQGSPAETRAAVQHETAK</sequence>
<dbReference type="EMBL" id="CP040098">
    <property type="protein sequence ID" value="QCQ22117.1"/>
    <property type="molecule type" value="Genomic_DNA"/>
</dbReference>